<sequence length="183" mass="20571">MLDTSEFRDAVQKALESPFSAGFGNTTATTHQAAVQDLLVRWSQVTGEYGFAFISFRVRQSDYFAAVAAIQGNAASWDILHMEPFPVSQVTDSHLPIYNFQMSEYTCPGYPRTYPNYFLDCGVVQDEEVTRVRVTWHDGRVDDLPVQNGVYGDAVTYPPKAGIHYGPRSIEAFNAHGKLMYRQ</sequence>
<dbReference type="EMBL" id="FPBV01000039">
    <property type="protein sequence ID" value="SFV07820.1"/>
    <property type="molecule type" value="Genomic_DNA"/>
</dbReference>
<dbReference type="Proteomes" id="UP000183508">
    <property type="component" value="Unassembled WGS sequence"/>
</dbReference>
<evidence type="ECO:0000313" key="2">
    <source>
        <dbReference type="Proteomes" id="UP000183508"/>
    </source>
</evidence>
<organism evidence="1 2">
    <name type="scientific">Alicyclobacillus macrosporangiidus</name>
    <dbReference type="NCBI Taxonomy" id="392015"/>
    <lineage>
        <taxon>Bacteria</taxon>
        <taxon>Bacillati</taxon>
        <taxon>Bacillota</taxon>
        <taxon>Bacilli</taxon>
        <taxon>Bacillales</taxon>
        <taxon>Alicyclobacillaceae</taxon>
        <taxon>Alicyclobacillus</taxon>
    </lineage>
</organism>
<dbReference type="AlphaFoldDB" id="A0A1I7LDQ3"/>
<name>A0A1I7LDQ3_9BACL</name>
<protein>
    <submittedName>
        <fullName evidence="1">Uncharacterized protein</fullName>
    </submittedName>
</protein>
<reference evidence="2" key="1">
    <citation type="submission" date="2016-10" db="EMBL/GenBank/DDBJ databases">
        <authorList>
            <person name="Varghese N."/>
        </authorList>
    </citation>
    <scope>NUCLEOTIDE SEQUENCE [LARGE SCALE GENOMIC DNA]</scope>
    <source>
        <strain evidence="2">DSM 17980</strain>
    </source>
</reference>
<accession>A0A1I7LDQ3</accession>
<dbReference type="RefSeq" id="WP_139234783.1">
    <property type="nucleotide sequence ID" value="NZ_FPBV01000039.1"/>
</dbReference>
<evidence type="ECO:0000313" key="1">
    <source>
        <dbReference type="EMBL" id="SFV07820.1"/>
    </source>
</evidence>
<dbReference type="OrthoDB" id="9827487at2"/>
<keyword evidence="2" id="KW-1185">Reference proteome</keyword>
<gene>
    <name evidence="1" type="ORF">SAMN05421543_1398</name>
</gene>
<proteinExistence type="predicted"/>